<organism evidence="7 8">
    <name type="scientific">Streptomyces graminofaciens</name>
    <dbReference type="NCBI Taxonomy" id="68212"/>
    <lineage>
        <taxon>Bacteria</taxon>
        <taxon>Bacillati</taxon>
        <taxon>Actinomycetota</taxon>
        <taxon>Actinomycetes</taxon>
        <taxon>Kitasatosporales</taxon>
        <taxon>Streptomycetaceae</taxon>
        <taxon>Streptomyces</taxon>
    </lineage>
</organism>
<comment type="catalytic activity">
    <reaction evidence="3 4">
        <text>[thioredoxin]-disulfide + L-methionine + H2O = L-methionine (S)-S-oxide + [thioredoxin]-dithiol</text>
        <dbReference type="Rhea" id="RHEA:19993"/>
        <dbReference type="Rhea" id="RHEA-COMP:10698"/>
        <dbReference type="Rhea" id="RHEA-COMP:10700"/>
        <dbReference type="ChEBI" id="CHEBI:15377"/>
        <dbReference type="ChEBI" id="CHEBI:29950"/>
        <dbReference type="ChEBI" id="CHEBI:50058"/>
        <dbReference type="ChEBI" id="CHEBI:57844"/>
        <dbReference type="ChEBI" id="CHEBI:58772"/>
        <dbReference type="EC" id="1.8.4.11"/>
    </reaction>
</comment>
<dbReference type="PANTHER" id="PTHR42799">
    <property type="entry name" value="MITOCHONDRIAL PEPTIDE METHIONINE SULFOXIDE REDUCTASE"/>
    <property type="match status" value="1"/>
</dbReference>
<feature type="region of interest" description="Disordered" evidence="5">
    <location>
        <begin position="1"/>
        <end position="21"/>
    </location>
</feature>
<dbReference type="Pfam" id="PF01625">
    <property type="entry name" value="PMSR"/>
    <property type="match status" value="1"/>
</dbReference>
<dbReference type="NCBIfam" id="TIGR00401">
    <property type="entry name" value="msrA"/>
    <property type="match status" value="1"/>
</dbReference>
<dbReference type="EC" id="1.8.4.11" evidence="4"/>
<dbReference type="HAMAP" id="MF_01401">
    <property type="entry name" value="MsrA"/>
    <property type="match status" value="1"/>
</dbReference>
<sequence length="227" mass="24747">MLFGRTPQLPTREQALRGRAERPFSVPDRHTVLGNPLLGPYPEGLETADFGLGCFWGAERKFWQLPAGVFTTLVGYQGGFTEHPTYEEVCSGLTGHTEVVRVVYDPSVISYERLLQVFWESHNPTQGFRQGNDVGTQYRSAVYTHTPEQAAVAEASREAYQKVLAASGYGSITTEILPAKDRDFYPAEAYHQQYLDKNPAGYCGLGGTGVSCPIGVAPATPAAPVEG</sequence>
<dbReference type="RefSeq" id="WP_286252872.1">
    <property type="nucleotide sequence ID" value="NZ_AP018448.1"/>
</dbReference>
<evidence type="ECO:0000256" key="1">
    <source>
        <dbReference type="ARBA" id="ARBA00023002"/>
    </source>
</evidence>
<dbReference type="Gene3D" id="3.30.1060.10">
    <property type="entry name" value="Peptide methionine sulphoxide reductase MsrA"/>
    <property type="match status" value="1"/>
</dbReference>
<evidence type="ECO:0000313" key="8">
    <source>
        <dbReference type="Proteomes" id="UP001321542"/>
    </source>
</evidence>
<protein>
    <recommendedName>
        <fullName evidence="4">Peptide methionine sulfoxide reductase MsrA</fullName>
        <shortName evidence="4">Protein-methionine-S-oxide reductase</shortName>
        <ecNumber evidence="4">1.8.4.11</ecNumber>
    </recommendedName>
    <alternativeName>
        <fullName evidence="4">Peptide-methionine (S)-S-oxide reductase</fullName>
        <shortName evidence="4">Peptide Met(O) reductase</shortName>
    </alternativeName>
</protein>
<dbReference type="InterPro" id="IPR036509">
    <property type="entry name" value="Met_Sox_Rdtase_MsrA_sf"/>
</dbReference>
<keyword evidence="1 4" id="KW-0560">Oxidoreductase</keyword>
<comment type="function">
    <text evidence="4">Has an important function as a repair enzyme for proteins that have been inactivated by oxidation. Catalyzes the reversible oxidation-reduction of methionine sulfoxide in proteins to methionine.</text>
</comment>
<dbReference type="InterPro" id="IPR002569">
    <property type="entry name" value="Met_Sox_Rdtase_MsrA_dom"/>
</dbReference>
<evidence type="ECO:0000256" key="5">
    <source>
        <dbReference type="SAM" id="MobiDB-lite"/>
    </source>
</evidence>
<dbReference type="PANTHER" id="PTHR42799:SF2">
    <property type="entry name" value="MITOCHONDRIAL PEPTIDE METHIONINE SULFOXIDE REDUCTASE"/>
    <property type="match status" value="1"/>
</dbReference>
<proteinExistence type="inferred from homology"/>
<reference evidence="7 8" key="1">
    <citation type="journal article" date="2010" name="ChemBioChem">
        <title>Cloning and characterization of the biosynthetic gene cluster of 16-membered macrolide antibiotic FD-891: involvement of a dual functional cytochrome P450 monooxygenase catalyzing epoxidation and hydroxylation.</title>
        <authorList>
            <person name="Kudo F."/>
            <person name="Motegi A."/>
            <person name="Mizoue K."/>
            <person name="Eguchi T."/>
        </authorList>
    </citation>
    <scope>NUCLEOTIDE SEQUENCE [LARGE SCALE GENOMIC DNA]</scope>
    <source>
        <strain evidence="7 8">A-8890</strain>
    </source>
</reference>
<evidence type="ECO:0000256" key="2">
    <source>
        <dbReference type="ARBA" id="ARBA00047806"/>
    </source>
</evidence>
<feature type="active site" evidence="4">
    <location>
        <position position="54"/>
    </location>
</feature>
<accession>A0ABM7FB69</accession>
<dbReference type="InterPro" id="IPR050162">
    <property type="entry name" value="MsrA_MetSO_reductase"/>
</dbReference>
<dbReference type="EMBL" id="AP018448">
    <property type="protein sequence ID" value="BBC33361.1"/>
    <property type="molecule type" value="Genomic_DNA"/>
</dbReference>
<evidence type="ECO:0000256" key="3">
    <source>
        <dbReference type="ARBA" id="ARBA00048782"/>
    </source>
</evidence>
<dbReference type="Proteomes" id="UP001321542">
    <property type="component" value="Chromosome"/>
</dbReference>
<gene>
    <name evidence="4" type="primary">msrA</name>
    <name evidence="7" type="ORF">SGFS_046550</name>
</gene>
<evidence type="ECO:0000259" key="6">
    <source>
        <dbReference type="Pfam" id="PF01625"/>
    </source>
</evidence>
<dbReference type="SUPFAM" id="SSF55068">
    <property type="entry name" value="Peptide methionine sulfoxide reductase"/>
    <property type="match status" value="1"/>
</dbReference>
<keyword evidence="8" id="KW-1185">Reference proteome</keyword>
<feature type="domain" description="Peptide methionine sulphoxide reductase MsrA" evidence="6">
    <location>
        <begin position="48"/>
        <end position="203"/>
    </location>
</feature>
<comment type="similarity">
    <text evidence="4">Belongs to the MsrA Met sulfoxide reductase family.</text>
</comment>
<evidence type="ECO:0000313" key="7">
    <source>
        <dbReference type="EMBL" id="BBC33361.1"/>
    </source>
</evidence>
<reference evidence="7 8" key="2">
    <citation type="journal article" date="2023" name="ChemBioChem">
        <title>Acyltransferase Domain Exchange between Two Independent Type I Polyketide Synthases in the Same Producer Strain of Macrolide Antibiotics.</title>
        <authorList>
            <person name="Kudo F."/>
            <person name="Kishikawa K."/>
            <person name="Tsuboi K."/>
            <person name="Kido T."/>
            <person name="Usui T."/>
            <person name="Hashimoto J."/>
            <person name="Shin-Ya K."/>
            <person name="Miyanaga A."/>
            <person name="Eguchi T."/>
        </authorList>
    </citation>
    <scope>NUCLEOTIDE SEQUENCE [LARGE SCALE GENOMIC DNA]</scope>
    <source>
        <strain evidence="7 8">A-8890</strain>
    </source>
</reference>
<evidence type="ECO:0000256" key="4">
    <source>
        <dbReference type="HAMAP-Rule" id="MF_01401"/>
    </source>
</evidence>
<comment type="catalytic activity">
    <reaction evidence="2 4">
        <text>L-methionyl-[protein] + [thioredoxin]-disulfide + H2O = L-methionyl-(S)-S-oxide-[protein] + [thioredoxin]-dithiol</text>
        <dbReference type="Rhea" id="RHEA:14217"/>
        <dbReference type="Rhea" id="RHEA-COMP:10698"/>
        <dbReference type="Rhea" id="RHEA-COMP:10700"/>
        <dbReference type="Rhea" id="RHEA-COMP:12313"/>
        <dbReference type="Rhea" id="RHEA-COMP:12315"/>
        <dbReference type="ChEBI" id="CHEBI:15377"/>
        <dbReference type="ChEBI" id="CHEBI:16044"/>
        <dbReference type="ChEBI" id="CHEBI:29950"/>
        <dbReference type="ChEBI" id="CHEBI:44120"/>
        <dbReference type="ChEBI" id="CHEBI:50058"/>
        <dbReference type="EC" id="1.8.4.11"/>
    </reaction>
</comment>
<name>A0ABM7FB69_9ACTN</name>